<dbReference type="Proteomes" id="UP001186974">
    <property type="component" value="Unassembled WGS sequence"/>
</dbReference>
<gene>
    <name evidence="1" type="ORF">LTS18_008434</name>
</gene>
<dbReference type="EMBL" id="JAWDJW010002196">
    <property type="protein sequence ID" value="KAK3078105.1"/>
    <property type="molecule type" value="Genomic_DNA"/>
</dbReference>
<keyword evidence="2" id="KW-1185">Reference proteome</keyword>
<evidence type="ECO:0000313" key="1">
    <source>
        <dbReference type="EMBL" id="KAK3078105.1"/>
    </source>
</evidence>
<protein>
    <submittedName>
        <fullName evidence="1">Uncharacterized protein</fullName>
    </submittedName>
</protein>
<reference evidence="1" key="1">
    <citation type="submission" date="2024-09" db="EMBL/GenBank/DDBJ databases">
        <title>Black Yeasts Isolated from many extreme environments.</title>
        <authorList>
            <person name="Coleine C."/>
            <person name="Stajich J.E."/>
            <person name="Selbmann L."/>
        </authorList>
    </citation>
    <scope>NUCLEOTIDE SEQUENCE</scope>
    <source>
        <strain evidence="1">CCFEE 5737</strain>
    </source>
</reference>
<accession>A0ACC3DNE9</accession>
<evidence type="ECO:0000313" key="2">
    <source>
        <dbReference type="Proteomes" id="UP001186974"/>
    </source>
</evidence>
<comment type="caution">
    <text evidence="1">The sequence shown here is derived from an EMBL/GenBank/DDBJ whole genome shotgun (WGS) entry which is preliminary data.</text>
</comment>
<feature type="non-terminal residue" evidence="1">
    <location>
        <position position="576"/>
    </location>
</feature>
<proteinExistence type="predicted"/>
<organism evidence="1 2">
    <name type="scientific">Coniosporium uncinatum</name>
    <dbReference type="NCBI Taxonomy" id="93489"/>
    <lineage>
        <taxon>Eukaryota</taxon>
        <taxon>Fungi</taxon>
        <taxon>Dikarya</taxon>
        <taxon>Ascomycota</taxon>
        <taxon>Pezizomycotina</taxon>
        <taxon>Dothideomycetes</taxon>
        <taxon>Dothideomycetes incertae sedis</taxon>
        <taxon>Coniosporium</taxon>
    </lineage>
</organism>
<name>A0ACC3DNE9_9PEZI</name>
<sequence>MNGTTYARDGRSSGGYGDNGGRPGGSASSGPFKHISLLQAQAEDRINRMDTQYMTIKNLVQAAQDSAKSANNLAEWRRPDAAYVEFIIASELVLNRIPRHKDAPSLNGDRGSLYQSYRTLFKHIKSEQDRFRNIKEIIMNDNQRSGVTPGQPSFSSQSSGQRSSNTLGSGSSNDELHFDHPRSYTPNGLSSPRSNRTSAVLTPTSSRHDDVSGRSTPDGVASSSPRRGPPIRPKPEGMHGRAIAANGAQTNGSLTSDTLRDRFAQLRTGGQLDMGVSKKRDSGSSGGTFWIEDSPVRMPSPTEHGSSVSALNGTSTSSVQPAGQRPAGPRDMPGSNMAPPPPPKLPLNTAVSGMPQAPSPAYSPARNMQTPSSINPPRSSARSIVGTGGRQNSIAASSASSHAPGNDANANSYFPAGNGVPPQARRRTSLKAPLEHQITAQQLYDYLKMFNCLLIDVRDRDEYDQGHVYASSIMCIEPTALRPDMSAEQLLESLVLSPDVEYAMFDKRDDFDVVVYYDQSTTSTSFLERRNRTQHETALKILYDTLCEFNESKPLQRPPILLKGGLDAWADLLGHN</sequence>